<evidence type="ECO:0000313" key="1">
    <source>
        <dbReference type="EMBL" id="MBS4191782.1"/>
    </source>
</evidence>
<comment type="caution">
    <text evidence="1">The sequence shown here is derived from an EMBL/GenBank/DDBJ whole genome shotgun (WGS) entry which is preliminary data.</text>
</comment>
<dbReference type="RefSeq" id="WP_213103284.1">
    <property type="nucleotide sequence ID" value="NZ_JAGYPM010000003.1"/>
</dbReference>
<dbReference type="EMBL" id="JAGYPM010000003">
    <property type="protein sequence ID" value="MBS4191782.1"/>
    <property type="molecule type" value="Genomic_DNA"/>
</dbReference>
<organism evidence="1 2">
    <name type="scientific">Cytobacillus citreus</name>
    <dbReference type="NCBI Taxonomy" id="2833586"/>
    <lineage>
        <taxon>Bacteria</taxon>
        <taxon>Bacillati</taxon>
        <taxon>Bacillota</taxon>
        <taxon>Bacilli</taxon>
        <taxon>Bacillales</taxon>
        <taxon>Bacillaceae</taxon>
        <taxon>Cytobacillus</taxon>
    </lineage>
</organism>
<sequence length="57" mass="6430">MSRAVLAPTDHIHSLKEMVGVDKVVNVGDRKKPSNGAIDKFIEIYLEIVKRKETSHK</sequence>
<accession>A0ABS5NVG7</accession>
<gene>
    <name evidence="1" type="ORF">KHA94_16450</name>
</gene>
<evidence type="ECO:0000313" key="2">
    <source>
        <dbReference type="Proteomes" id="UP000681027"/>
    </source>
</evidence>
<dbReference type="Proteomes" id="UP000681027">
    <property type="component" value="Unassembled WGS sequence"/>
</dbReference>
<keyword evidence="2" id="KW-1185">Reference proteome</keyword>
<name>A0ABS5NVG7_9BACI</name>
<reference evidence="1 2" key="1">
    <citation type="submission" date="2021-05" db="EMBL/GenBank/DDBJ databases">
        <title>Novel Bacillus species.</title>
        <authorList>
            <person name="Liu G."/>
        </authorList>
    </citation>
    <scope>NUCLEOTIDE SEQUENCE [LARGE SCALE GENOMIC DNA]</scope>
    <source>
        <strain evidence="1 2">FJAT-49705</strain>
    </source>
</reference>
<proteinExistence type="predicted"/>
<protein>
    <submittedName>
        <fullName evidence="1">Uncharacterized protein</fullName>
    </submittedName>
</protein>